<gene>
    <name evidence="2" type="ORF">GCM10017667_77000</name>
</gene>
<accession>A0A919BXF6</accession>
<dbReference type="Proteomes" id="UP000632849">
    <property type="component" value="Unassembled WGS sequence"/>
</dbReference>
<proteinExistence type="predicted"/>
<organism evidence="2 3">
    <name type="scientific">Streptomyces filamentosus</name>
    <name type="common">Streptomyces roseosporus</name>
    <dbReference type="NCBI Taxonomy" id="67294"/>
    <lineage>
        <taxon>Bacteria</taxon>
        <taxon>Bacillati</taxon>
        <taxon>Actinomycetota</taxon>
        <taxon>Actinomycetes</taxon>
        <taxon>Kitasatosporales</taxon>
        <taxon>Streptomycetaceae</taxon>
        <taxon>Streptomyces</taxon>
    </lineage>
</organism>
<dbReference type="Gene3D" id="3.50.30.60">
    <property type="entry name" value="LD-carboxypeptidase A C-terminal domain-like"/>
    <property type="match status" value="1"/>
</dbReference>
<reference evidence="2" key="2">
    <citation type="submission" date="2020-09" db="EMBL/GenBank/DDBJ databases">
        <authorList>
            <person name="Sun Q."/>
            <person name="Ohkuma M."/>
        </authorList>
    </citation>
    <scope>NUCLEOTIDE SEQUENCE</scope>
    <source>
        <strain evidence="2">JCM 4122</strain>
    </source>
</reference>
<feature type="region of interest" description="Disordered" evidence="1">
    <location>
        <begin position="90"/>
        <end position="128"/>
    </location>
</feature>
<evidence type="ECO:0000313" key="3">
    <source>
        <dbReference type="Proteomes" id="UP000632849"/>
    </source>
</evidence>
<comment type="caution">
    <text evidence="2">The sequence shown here is derived from an EMBL/GenBank/DDBJ whole genome shotgun (WGS) entry which is preliminary data.</text>
</comment>
<dbReference type="InterPro" id="IPR027461">
    <property type="entry name" value="Carboxypeptidase_A_C_sf"/>
</dbReference>
<sequence>MTGSPCSRPPPGRPKSSRARSIDRPNDAAARATHREARRAAVLRALDAYAPDTLAVLDVDLGHTDPQVVIPYGGTVRVGGPARRITVTCRRRPGRVSRPPARTGPGGPGPAPRAARPADPAAAPGNPC</sequence>
<keyword evidence="3" id="KW-1185">Reference proteome</keyword>
<name>A0A919BXF6_STRFL</name>
<reference evidence="2" key="1">
    <citation type="journal article" date="2014" name="Int. J. Syst. Evol. Microbiol.">
        <title>Complete genome sequence of Corynebacterium casei LMG S-19264T (=DSM 44701T), isolated from a smear-ripened cheese.</title>
        <authorList>
            <consortium name="US DOE Joint Genome Institute (JGI-PGF)"/>
            <person name="Walter F."/>
            <person name="Albersmeier A."/>
            <person name="Kalinowski J."/>
            <person name="Ruckert C."/>
        </authorList>
    </citation>
    <scope>NUCLEOTIDE SEQUENCE</scope>
    <source>
        <strain evidence="2">JCM 4122</strain>
    </source>
</reference>
<feature type="compositionally biased region" description="Low complexity" evidence="1">
    <location>
        <begin position="112"/>
        <end position="128"/>
    </location>
</feature>
<feature type="region of interest" description="Disordered" evidence="1">
    <location>
        <begin position="1"/>
        <end position="35"/>
    </location>
</feature>
<dbReference type="EMBL" id="BNBE01000004">
    <property type="protein sequence ID" value="GHG28427.1"/>
    <property type="molecule type" value="Genomic_DNA"/>
</dbReference>
<dbReference type="AlphaFoldDB" id="A0A919BXF6"/>
<evidence type="ECO:0008006" key="4">
    <source>
        <dbReference type="Google" id="ProtNLM"/>
    </source>
</evidence>
<evidence type="ECO:0000256" key="1">
    <source>
        <dbReference type="SAM" id="MobiDB-lite"/>
    </source>
</evidence>
<protein>
    <recommendedName>
        <fullName evidence="4">LD-carboxypeptidase C-terminal domain-containing protein</fullName>
    </recommendedName>
</protein>
<evidence type="ECO:0000313" key="2">
    <source>
        <dbReference type="EMBL" id="GHG28427.1"/>
    </source>
</evidence>